<name>A0A371X510_9HYPH</name>
<dbReference type="PANTHER" id="PTHR42756">
    <property type="entry name" value="TRANSCRIPTIONAL REGULATOR, MARR"/>
    <property type="match status" value="1"/>
</dbReference>
<dbReference type="Proteomes" id="UP000264310">
    <property type="component" value="Unassembled WGS sequence"/>
</dbReference>
<evidence type="ECO:0000259" key="5">
    <source>
        <dbReference type="PROSITE" id="PS50995"/>
    </source>
</evidence>
<dbReference type="InterPro" id="IPR000835">
    <property type="entry name" value="HTH_MarR-typ"/>
</dbReference>
<dbReference type="Pfam" id="PF01047">
    <property type="entry name" value="MarR"/>
    <property type="match status" value="1"/>
</dbReference>
<keyword evidence="7" id="KW-1185">Reference proteome</keyword>
<evidence type="ECO:0000313" key="7">
    <source>
        <dbReference type="Proteomes" id="UP000264310"/>
    </source>
</evidence>
<dbReference type="SMART" id="SM00347">
    <property type="entry name" value="HTH_MARR"/>
    <property type="match status" value="1"/>
</dbReference>
<dbReference type="EMBL" id="QURL01000003">
    <property type="protein sequence ID" value="RFC64124.1"/>
    <property type="molecule type" value="Genomic_DNA"/>
</dbReference>
<accession>A0A371X510</accession>
<protein>
    <submittedName>
        <fullName evidence="6">MarR family transcriptional regulator</fullName>
    </submittedName>
</protein>
<dbReference type="PANTHER" id="PTHR42756:SF1">
    <property type="entry name" value="TRANSCRIPTIONAL REPRESSOR OF EMRAB OPERON"/>
    <property type="match status" value="1"/>
</dbReference>
<keyword evidence="3" id="KW-0804">Transcription</keyword>
<dbReference type="InterPro" id="IPR036388">
    <property type="entry name" value="WH-like_DNA-bd_sf"/>
</dbReference>
<dbReference type="InterPro" id="IPR023187">
    <property type="entry name" value="Tscrpt_reg_MarR-type_CS"/>
</dbReference>
<evidence type="ECO:0000256" key="4">
    <source>
        <dbReference type="SAM" id="MobiDB-lite"/>
    </source>
</evidence>
<keyword evidence="1" id="KW-0805">Transcription regulation</keyword>
<feature type="region of interest" description="Disordered" evidence="4">
    <location>
        <begin position="142"/>
        <end position="162"/>
    </location>
</feature>
<evidence type="ECO:0000256" key="2">
    <source>
        <dbReference type="ARBA" id="ARBA00023125"/>
    </source>
</evidence>
<sequence>MDLLTNQKITLALFDASRLLREAFEHAHRDMKITWAQTRILGRLYAQEGIGQVEVGAQIEMDSMTISRQVDKLVELGFVERRVGTDDRRLRRLYLTRHSRILRDDIEQRSQAVLKQALSGLDEEQQKTLLALLNTMSENLCGDGEYGAPPSSSRTRPQVLSV</sequence>
<dbReference type="GO" id="GO:0003700">
    <property type="term" value="F:DNA-binding transcription factor activity"/>
    <property type="evidence" value="ECO:0007669"/>
    <property type="project" value="InterPro"/>
</dbReference>
<feature type="compositionally biased region" description="Polar residues" evidence="4">
    <location>
        <begin position="150"/>
        <end position="162"/>
    </location>
</feature>
<comment type="caution">
    <text evidence="6">The sequence shown here is derived from an EMBL/GenBank/DDBJ whole genome shotgun (WGS) entry which is preliminary data.</text>
</comment>
<dbReference type="PRINTS" id="PR00598">
    <property type="entry name" value="HTHMARR"/>
</dbReference>
<feature type="domain" description="HTH marR-type" evidence="5">
    <location>
        <begin position="6"/>
        <end position="138"/>
    </location>
</feature>
<gene>
    <name evidence="6" type="ORF">DYI37_07105</name>
</gene>
<dbReference type="GO" id="GO:0003677">
    <property type="term" value="F:DNA binding"/>
    <property type="evidence" value="ECO:0007669"/>
    <property type="project" value="UniProtKB-KW"/>
</dbReference>
<reference evidence="6 7" key="1">
    <citation type="submission" date="2018-08" db="EMBL/GenBank/DDBJ databases">
        <title>Fulvimarina sp. 85, whole genome shotgun sequence.</title>
        <authorList>
            <person name="Tuo L."/>
        </authorList>
    </citation>
    <scope>NUCLEOTIDE SEQUENCE [LARGE SCALE GENOMIC DNA]</scope>
    <source>
        <strain evidence="6 7">85</strain>
    </source>
</reference>
<dbReference type="SUPFAM" id="SSF46785">
    <property type="entry name" value="Winged helix' DNA-binding domain"/>
    <property type="match status" value="1"/>
</dbReference>
<dbReference type="InterPro" id="IPR036390">
    <property type="entry name" value="WH_DNA-bd_sf"/>
</dbReference>
<keyword evidence="2" id="KW-0238">DNA-binding</keyword>
<evidence type="ECO:0000256" key="3">
    <source>
        <dbReference type="ARBA" id="ARBA00023163"/>
    </source>
</evidence>
<dbReference type="PROSITE" id="PS50995">
    <property type="entry name" value="HTH_MARR_2"/>
    <property type="match status" value="1"/>
</dbReference>
<dbReference type="PROSITE" id="PS01117">
    <property type="entry name" value="HTH_MARR_1"/>
    <property type="match status" value="1"/>
</dbReference>
<organism evidence="6 7">
    <name type="scientific">Fulvimarina endophytica</name>
    <dbReference type="NCBI Taxonomy" id="2293836"/>
    <lineage>
        <taxon>Bacteria</taxon>
        <taxon>Pseudomonadati</taxon>
        <taxon>Pseudomonadota</taxon>
        <taxon>Alphaproteobacteria</taxon>
        <taxon>Hyphomicrobiales</taxon>
        <taxon>Aurantimonadaceae</taxon>
        <taxon>Fulvimarina</taxon>
    </lineage>
</organism>
<proteinExistence type="predicted"/>
<evidence type="ECO:0000256" key="1">
    <source>
        <dbReference type="ARBA" id="ARBA00023015"/>
    </source>
</evidence>
<evidence type="ECO:0000313" key="6">
    <source>
        <dbReference type="EMBL" id="RFC64124.1"/>
    </source>
</evidence>
<dbReference type="Gene3D" id="1.10.10.10">
    <property type="entry name" value="Winged helix-like DNA-binding domain superfamily/Winged helix DNA-binding domain"/>
    <property type="match status" value="1"/>
</dbReference>
<dbReference type="AlphaFoldDB" id="A0A371X510"/>